<dbReference type="CDD" id="cd07377">
    <property type="entry name" value="WHTH_GntR"/>
    <property type="match status" value="1"/>
</dbReference>
<dbReference type="Gene3D" id="1.10.10.10">
    <property type="entry name" value="Winged helix-like DNA-binding domain superfamily/Winged helix DNA-binding domain"/>
    <property type="match status" value="1"/>
</dbReference>
<dbReference type="PRINTS" id="PR00035">
    <property type="entry name" value="HTHGNTR"/>
</dbReference>
<dbReference type="SUPFAM" id="SSF48008">
    <property type="entry name" value="GntR ligand-binding domain-like"/>
    <property type="match status" value="1"/>
</dbReference>
<dbReference type="PROSITE" id="PS50949">
    <property type="entry name" value="HTH_GNTR"/>
    <property type="match status" value="1"/>
</dbReference>
<keyword evidence="1" id="KW-0805">Transcription regulation</keyword>
<dbReference type="InterPro" id="IPR036390">
    <property type="entry name" value="WH_DNA-bd_sf"/>
</dbReference>
<gene>
    <name evidence="4" type="ORF">C7450_112206</name>
</gene>
<dbReference type="Pfam" id="PF07729">
    <property type="entry name" value="FCD"/>
    <property type="match status" value="1"/>
</dbReference>
<dbReference type="PANTHER" id="PTHR43537">
    <property type="entry name" value="TRANSCRIPTIONAL REGULATOR, GNTR FAMILY"/>
    <property type="match status" value="1"/>
</dbReference>
<dbReference type="SMART" id="SM00895">
    <property type="entry name" value="FCD"/>
    <property type="match status" value="1"/>
</dbReference>
<dbReference type="InterPro" id="IPR008920">
    <property type="entry name" value="TF_FadR/GntR_C"/>
</dbReference>
<evidence type="ECO:0000313" key="5">
    <source>
        <dbReference type="Proteomes" id="UP000248021"/>
    </source>
</evidence>
<dbReference type="EMBL" id="QJJK01000012">
    <property type="protein sequence ID" value="PXW54177.1"/>
    <property type="molecule type" value="Genomic_DNA"/>
</dbReference>
<dbReference type="Gene3D" id="1.20.120.530">
    <property type="entry name" value="GntR ligand-binding domain-like"/>
    <property type="match status" value="1"/>
</dbReference>
<dbReference type="InterPro" id="IPR011711">
    <property type="entry name" value="GntR_C"/>
</dbReference>
<accession>A0A2V3TWZ8</accession>
<organism evidence="4 5">
    <name type="scientific">Chelatococcus asaccharovorans</name>
    <dbReference type="NCBI Taxonomy" id="28210"/>
    <lineage>
        <taxon>Bacteria</taxon>
        <taxon>Pseudomonadati</taxon>
        <taxon>Pseudomonadota</taxon>
        <taxon>Alphaproteobacteria</taxon>
        <taxon>Hyphomicrobiales</taxon>
        <taxon>Chelatococcaceae</taxon>
        <taxon>Chelatococcus</taxon>
    </lineage>
</organism>
<dbReference type="SUPFAM" id="SSF46785">
    <property type="entry name" value="Winged helix' DNA-binding domain"/>
    <property type="match status" value="1"/>
</dbReference>
<keyword evidence="2" id="KW-0238">DNA-binding</keyword>
<evidence type="ECO:0000313" key="4">
    <source>
        <dbReference type="EMBL" id="PXW54177.1"/>
    </source>
</evidence>
<protein>
    <submittedName>
        <fullName evidence="4">GntR family transcriptional regulator</fullName>
    </submittedName>
</protein>
<comment type="caution">
    <text evidence="4">The sequence shown here is derived from an EMBL/GenBank/DDBJ whole genome shotgun (WGS) entry which is preliminary data.</text>
</comment>
<keyword evidence="3" id="KW-0804">Transcription</keyword>
<dbReference type="Proteomes" id="UP000248021">
    <property type="component" value="Unassembled WGS sequence"/>
</dbReference>
<dbReference type="SMART" id="SM00345">
    <property type="entry name" value="HTH_GNTR"/>
    <property type="match status" value="1"/>
</dbReference>
<proteinExistence type="predicted"/>
<dbReference type="InterPro" id="IPR000524">
    <property type="entry name" value="Tscrpt_reg_HTH_GntR"/>
</dbReference>
<reference evidence="4 5" key="1">
    <citation type="submission" date="2018-05" db="EMBL/GenBank/DDBJ databases">
        <title>Genomic Encyclopedia of Type Strains, Phase IV (KMG-IV): sequencing the most valuable type-strain genomes for metagenomic binning, comparative biology and taxonomic classification.</title>
        <authorList>
            <person name="Goeker M."/>
        </authorList>
    </citation>
    <scope>NUCLEOTIDE SEQUENCE [LARGE SCALE GENOMIC DNA]</scope>
    <source>
        <strain evidence="4 5">DSM 6462</strain>
    </source>
</reference>
<dbReference type="GO" id="GO:0003677">
    <property type="term" value="F:DNA binding"/>
    <property type="evidence" value="ECO:0007669"/>
    <property type="project" value="UniProtKB-KW"/>
</dbReference>
<dbReference type="GO" id="GO:0003700">
    <property type="term" value="F:DNA-binding transcription factor activity"/>
    <property type="evidence" value="ECO:0007669"/>
    <property type="project" value="InterPro"/>
</dbReference>
<evidence type="ECO:0000256" key="2">
    <source>
        <dbReference type="ARBA" id="ARBA00023125"/>
    </source>
</evidence>
<dbReference type="Pfam" id="PF00392">
    <property type="entry name" value="GntR"/>
    <property type="match status" value="1"/>
</dbReference>
<dbReference type="AlphaFoldDB" id="A0A2V3TWZ8"/>
<sequence>MEEMRVVAQPNLRELVAGRIRQAISSGRFKPGQRLIERELCEMLGVSRTSVREALREIESEGLVTNLPNRGPIVAMVSRETAESIYQVRMSLEGLAVRLFVQRASDEEVQALALAFKTMSSTRARGSSLTYLDAKSAFYRILLDGCRNTVVSEMLKSIHNRVHLLRVTSLSQKDRIRASTEEMRHILDAIVGRDEQKAVKLMEQHLENAASAALAAIDARDANPAG</sequence>
<keyword evidence="5" id="KW-1185">Reference proteome</keyword>
<name>A0A2V3TWZ8_9HYPH</name>
<dbReference type="PANTHER" id="PTHR43537:SF24">
    <property type="entry name" value="GLUCONATE OPERON TRANSCRIPTIONAL REPRESSOR"/>
    <property type="match status" value="1"/>
</dbReference>
<evidence type="ECO:0000256" key="3">
    <source>
        <dbReference type="ARBA" id="ARBA00023163"/>
    </source>
</evidence>
<dbReference type="InterPro" id="IPR036388">
    <property type="entry name" value="WH-like_DNA-bd_sf"/>
</dbReference>
<evidence type="ECO:0000256" key="1">
    <source>
        <dbReference type="ARBA" id="ARBA00023015"/>
    </source>
</evidence>